<accession>A0A401USV0</accession>
<evidence type="ECO:0000313" key="1">
    <source>
        <dbReference type="EMBL" id="GCD12617.1"/>
    </source>
</evidence>
<dbReference type="EMBL" id="BHYK01000037">
    <property type="protein sequence ID" value="GCD12617.1"/>
    <property type="molecule type" value="Genomic_DNA"/>
</dbReference>
<sequence>MKNRNYFFKLIEFLEGEISYSNDKANRNITTIGIDEKGTYYCYNGDKNNSISEAILKSEAVTKLYRNQKI</sequence>
<organism evidence="1 2">
    <name type="scientific">Clostridium tagluense</name>
    <dbReference type="NCBI Taxonomy" id="360422"/>
    <lineage>
        <taxon>Bacteria</taxon>
        <taxon>Bacillati</taxon>
        <taxon>Bacillota</taxon>
        <taxon>Clostridia</taxon>
        <taxon>Eubacteriales</taxon>
        <taxon>Clostridiaceae</taxon>
        <taxon>Clostridium</taxon>
    </lineage>
</organism>
<gene>
    <name evidence="1" type="ORF">Ctaglu_42400</name>
</gene>
<name>A0A401USV0_9CLOT</name>
<protein>
    <submittedName>
        <fullName evidence="1">Uncharacterized protein</fullName>
    </submittedName>
</protein>
<comment type="caution">
    <text evidence="1">The sequence shown here is derived from an EMBL/GenBank/DDBJ whole genome shotgun (WGS) entry which is preliminary data.</text>
</comment>
<dbReference type="Proteomes" id="UP000287872">
    <property type="component" value="Unassembled WGS sequence"/>
</dbReference>
<dbReference type="AlphaFoldDB" id="A0A401USV0"/>
<dbReference type="RefSeq" id="WP_125005446.1">
    <property type="nucleotide sequence ID" value="NZ_BHYK01000037.1"/>
</dbReference>
<reference evidence="1 2" key="1">
    <citation type="submission" date="2018-11" db="EMBL/GenBank/DDBJ databases">
        <title>Genome sequencing and assembly of Clostridium tagluense strain A121.</title>
        <authorList>
            <person name="Murakami T."/>
            <person name="Segawa T."/>
            <person name="Shcherbakova V.A."/>
            <person name="Mori H."/>
            <person name="Yoshimura Y."/>
        </authorList>
    </citation>
    <scope>NUCLEOTIDE SEQUENCE [LARGE SCALE GENOMIC DNA]</scope>
    <source>
        <strain evidence="1 2">A121</strain>
    </source>
</reference>
<keyword evidence="2" id="KW-1185">Reference proteome</keyword>
<evidence type="ECO:0000313" key="2">
    <source>
        <dbReference type="Proteomes" id="UP000287872"/>
    </source>
</evidence>
<proteinExistence type="predicted"/>